<gene>
    <name evidence="4" type="ORF">PAC_07775</name>
</gene>
<evidence type="ECO:0000256" key="3">
    <source>
        <dbReference type="ARBA" id="ARBA00023033"/>
    </source>
</evidence>
<accession>A0A1L7WYP6</accession>
<evidence type="ECO:0000313" key="5">
    <source>
        <dbReference type="Proteomes" id="UP000184330"/>
    </source>
</evidence>
<dbReference type="Gene3D" id="3.50.50.60">
    <property type="entry name" value="FAD/NAD(P)-binding domain"/>
    <property type="match status" value="1"/>
</dbReference>
<evidence type="ECO:0000256" key="1">
    <source>
        <dbReference type="ARBA" id="ARBA00007992"/>
    </source>
</evidence>
<sequence length="180" mass="19605">MDSKGSQLHVGLCGAGLGGLAAAISIARASTEVAVLEAAAELGEIEAGIQMTPNSSRLLIRWGISDIIGDNLCTWWVVHRHDLHQGPSEGARRHSVNIVIDARVTDIDNEGDGPMKISEDRYAIVYLISAGKDLNLVPSHHRVSKVEDVEEVKVEELHSFYKVWDSSLVKVVNMTEASKR</sequence>
<keyword evidence="3" id="KW-0503">Monooxygenase</keyword>
<dbReference type="InterPro" id="IPR050493">
    <property type="entry name" value="FAD-dep_Monooxygenase_BioMet"/>
</dbReference>
<protein>
    <recommendedName>
        <fullName evidence="6">FAD-binding domain-containing protein</fullName>
    </recommendedName>
</protein>
<dbReference type="PANTHER" id="PTHR13789:SF147">
    <property type="entry name" value="PUTATIVE (AFU_ORTHOLOGUE AFUA_2G01950)-RELATED"/>
    <property type="match status" value="1"/>
</dbReference>
<evidence type="ECO:0008006" key="6">
    <source>
        <dbReference type="Google" id="ProtNLM"/>
    </source>
</evidence>
<dbReference type="GO" id="GO:0004497">
    <property type="term" value="F:monooxygenase activity"/>
    <property type="evidence" value="ECO:0007669"/>
    <property type="project" value="UniProtKB-KW"/>
</dbReference>
<reference evidence="4 5" key="1">
    <citation type="submission" date="2016-03" db="EMBL/GenBank/DDBJ databases">
        <authorList>
            <person name="Ploux O."/>
        </authorList>
    </citation>
    <scope>NUCLEOTIDE SEQUENCE [LARGE SCALE GENOMIC DNA]</scope>
    <source>
        <strain evidence="4 5">UAMH 11012</strain>
    </source>
</reference>
<organism evidence="4 5">
    <name type="scientific">Phialocephala subalpina</name>
    <dbReference type="NCBI Taxonomy" id="576137"/>
    <lineage>
        <taxon>Eukaryota</taxon>
        <taxon>Fungi</taxon>
        <taxon>Dikarya</taxon>
        <taxon>Ascomycota</taxon>
        <taxon>Pezizomycotina</taxon>
        <taxon>Leotiomycetes</taxon>
        <taxon>Helotiales</taxon>
        <taxon>Mollisiaceae</taxon>
        <taxon>Phialocephala</taxon>
        <taxon>Phialocephala fortinii species complex</taxon>
    </lineage>
</organism>
<evidence type="ECO:0000256" key="2">
    <source>
        <dbReference type="ARBA" id="ARBA00023002"/>
    </source>
</evidence>
<keyword evidence="5" id="KW-1185">Reference proteome</keyword>
<name>A0A1L7WYP6_9HELO</name>
<dbReference type="EMBL" id="FJOG01000011">
    <property type="protein sequence ID" value="CZR57886.1"/>
    <property type="molecule type" value="Genomic_DNA"/>
</dbReference>
<comment type="similarity">
    <text evidence="1">Belongs to the paxM FAD-dependent monooxygenase family.</text>
</comment>
<keyword evidence="2" id="KW-0560">Oxidoreductase</keyword>
<dbReference type="SUPFAM" id="SSF51905">
    <property type="entry name" value="FAD/NAD(P)-binding domain"/>
    <property type="match status" value="1"/>
</dbReference>
<dbReference type="AlphaFoldDB" id="A0A1L7WYP6"/>
<dbReference type="InterPro" id="IPR036188">
    <property type="entry name" value="FAD/NAD-bd_sf"/>
</dbReference>
<evidence type="ECO:0000313" key="4">
    <source>
        <dbReference type="EMBL" id="CZR57886.1"/>
    </source>
</evidence>
<dbReference type="Proteomes" id="UP000184330">
    <property type="component" value="Unassembled WGS sequence"/>
</dbReference>
<proteinExistence type="inferred from homology"/>
<dbReference type="STRING" id="576137.A0A1L7WYP6"/>
<dbReference type="PANTHER" id="PTHR13789">
    <property type="entry name" value="MONOOXYGENASE"/>
    <property type="match status" value="1"/>
</dbReference>